<evidence type="ECO:0000256" key="1">
    <source>
        <dbReference type="SAM" id="MobiDB-lite"/>
    </source>
</evidence>
<protein>
    <submittedName>
        <fullName evidence="2">Uncharacterized protein</fullName>
    </submittedName>
</protein>
<comment type="caution">
    <text evidence="2">The sequence shown here is derived from an EMBL/GenBank/DDBJ whole genome shotgun (WGS) entry which is preliminary data.</text>
</comment>
<name>A0A2S6ZCR7_9XANT</name>
<accession>A0A2S6ZCR7</accession>
<reference evidence="2 3" key="1">
    <citation type="submission" date="2016-08" db="EMBL/GenBank/DDBJ databases">
        <title>Evolution of the type three secretion system and type three effector repertoires in Xanthomonas.</title>
        <authorList>
            <person name="Merda D."/>
            <person name="Briand M."/>
            <person name="Bosis E."/>
            <person name="Rousseau C."/>
            <person name="Portier P."/>
            <person name="Jacques M.-A."/>
            <person name="Fischer-Le Saux M."/>
        </authorList>
    </citation>
    <scope>NUCLEOTIDE SEQUENCE [LARGE SCALE GENOMIC DNA]</scope>
    <source>
        <strain evidence="2 3">CFBP 4691</strain>
    </source>
</reference>
<dbReference type="RefSeq" id="WP_128421153.1">
    <property type="nucleotide sequence ID" value="NZ_CP049017.1"/>
</dbReference>
<proteinExistence type="predicted"/>
<organism evidence="2 3">
    <name type="scientific">Xanthomonas theicola</name>
    <dbReference type="NCBI Taxonomy" id="56464"/>
    <lineage>
        <taxon>Bacteria</taxon>
        <taxon>Pseudomonadati</taxon>
        <taxon>Pseudomonadota</taxon>
        <taxon>Gammaproteobacteria</taxon>
        <taxon>Lysobacterales</taxon>
        <taxon>Lysobacteraceae</taxon>
        <taxon>Xanthomonas</taxon>
    </lineage>
</organism>
<evidence type="ECO:0000313" key="2">
    <source>
        <dbReference type="EMBL" id="PPT87779.1"/>
    </source>
</evidence>
<feature type="region of interest" description="Disordered" evidence="1">
    <location>
        <begin position="107"/>
        <end position="145"/>
    </location>
</feature>
<sequence length="145" mass="15852">MLSPSAADRRRAGRRRTGDALAAVRGQRGRRLRGNTETTASVPESMQGSVRYRRPGGRAQTLPARLQRAHARQAPRAIGHRVRPGAMTSVIVGDRRKAQAPLRALGSGPVQALDSDGRRRDQGLRSVRSGPWRIAARRTAPALRR</sequence>
<feature type="region of interest" description="Disordered" evidence="1">
    <location>
        <begin position="1"/>
        <end position="56"/>
    </location>
</feature>
<feature type="compositionally biased region" description="Polar residues" evidence="1">
    <location>
        <begin position="35"/>
        <end position="48"/>
    </location>
</feature>
<dbReference type="Proteomes" id="UP000239898">
    <property type="component" value="Unassembled WGS sequence"/>
</dbReference>
<evidence type="ECO:0000313" key="3">
    <source>
        <dbReference type="Proteomes" id="UP000239898"/>
    </source>
</evidence>
<gene>
    <name evidence="2" type="ORF">XthCFBP4691_15010</name>
</gene>
<dbReference type="AlphaFoldDB" id="A0A2S6ZCR7"/>
<keyword evidence="3" id="KW-1185">Reference proteome</keyword>
<dbReference type="EMBL" id="MIGX01000086">
    <property type="protein sequence ID" value="PPT87779.1"/>
    <property type="molecule type" value="Genomic_DNA"/>
</dbReference>